<dbReference type="Proteomes" id="UP001055879">
    <property type="component" value="Linkage Group LG02"/>
</dbReference>
<protein>
    <submittedName>
        <fullName evidence="1">Uncharacterized protein</fullName>
    </submittedName>
</protein>
<comment type="caution">
    <text evidence="1">The sequence shown here is derived from an EMBL/GenBank/DDBJ whole genome shotgun (WGS) entry which is preliminary data.</text>
</comment>
<dbReference type="EMBL" id="CM042048">
    <property type="protein sequence ID" value="KAI3757060.1"/>
    <property type="molecule type" value="Genomic_DNA"/>
</dbReference>
<reference evidence="2" key="1">
    <citation type="journal article" date="2022" name="Mol. Ecol. Resour.">
        <title>The genomes of chicory, endive, great burdock and yacon provide insights into Asteraceae palaeo-polyploidization history and plant inulin production.</title>
        <authorList>
            <person name="Fan W."/>
            <person name="Wang S."/>
            <person name="Wang H."/>
            <person name="Wang A."/>
            <person name="Jiang F."/>
            <person name="Liu H."/>
            <person name="Zhao H."/>
            <person name="Xu D."/>
            <person name="Zhang Y."/>
        </authorList>
    </citation>
    <scope>NUCLEOTIDE SEQUENCE [LARGE SCALE GENOMIC DNA]</scope>
    <source>
        <strain evidence="2">cv. Niubang</strain>
    </source>
</reference>
<name>A0ACB9EEE4_ARCLA</name>
<organism evidence="1 2">
    <name type="scientific">Arctium lappa</name>
    <name type="common">Greater burdock</name>
    <name type="synonym">Lappa major</name>
    <dbReference type="NCBI Taxonomy" id="4217"/>
    <lineage>
        <taxon>Eukaryota</taxon>
        <taxon>Viridiplantae</taxon>
        <taxon>Streptophyta</taxon>
        <taxon>Embryophyta</taxon>
        <taxon>Tracheophyta</taxon>
        <taxon>Spermatophyta</taxon>
        <taxon>Magnoliopsida</taxon>
        <taxon>eudicotyledons</taxon>
        <taxon>Gunneridae</taxon>
        <taxon>Pentapetalae</taxon>
        <taxon>asterids</taxon>
        <taxon>campanulids</taxon>
        <taxon>Asterales</taxon>
        <taxon>Asteraceae</taxon>
        <taxon>Carduoideae</taxon>
        <taxon>Cardueae</taxon>
        <taxon>Arctiinae</taxon>
        <taxon>Arctium</taxon>
    </lineage>
</organism>
<evidence type="ECO:0000313" key="1">
    <source>
        <dbReference type="EMBL" id="KAI3757060.1"/>
    </source>
</evidence>
<accession>A0ACB9EEE4</accession>
<reference evidence="1 2" key="2">
    <citation type="journal article" date="2022" name="Mol. Ecol. Resour.">
        <title>The genomes of chicory, endive, great burdock and yacon provide insights into Asteraceae paleo-polyploidization history and plant inulin production.</title>
        <authorList>
            <person name="Fan W."/>
            <person name="Wang S."/>
            <person name="Wang H."/>
            <person name="Wang A."/>
            <person name="Jiang F."/>
            <person name="Liu H."/>
            <person name="Zhao H."/>
            <person name="Xu D."/>
            <person name="Zhang Y."/>
        </authorList>
    </citation>
    <scope>NUCLEOTIDE SEQUENCE [LARGE SCALE GENOMIC DNA]</scope>
    <source>
        <strain evidence="2">cv. Niubang</strain>
    </source>
</reference>
<evidence type="ECO:0000313" key="2">
    <source>
        <dbReference type="Proteomes" id="UP001055879"/>
    </source>
</evidence>
<keyword evidence="2" id="KW-1185">Reference proteome</keyword>
<proteinExistence type="predicted"/>
<sequence length="211" mass="23670">MPLLISSIINEPIAAAAGKTGKPKRESISDTEKPKANGTYHSCYYMKPTIEQLAARERADPGYIGRVKDFVVGRDGAGSIRFLGEIDLRGLELESFIEIVPGGRITLKGCVHNSYPGFKDTAEMTTMVTTMFTHEEMCRHDIQALVYSNSLSFKKTVEDKGFEFVSYNPIAGEYKWRTKYFSRLGLIAFKGKQETSNEEMTMVSKAENFNH</sequence>
<gene>
    <name evidence="1" type="ORF">L6452_04593</name>
</gene>